<sequence>MLSLGTMWAEAKVQEVLRLLREAGRLDMVREVATQALCPVRRAASGVYEWDVQIISDVAGGAGFGI</sequence>
<keyword evidence="2" id="KW-1185">Reference proteome</keyword>
<evidence type="ECO:0000313" key="1">
    <source>
        <dbReference type="EMBL" id="KAJ1127158.1"/>
    </source>
</evidence>
<name>A0AAV7PKR5_PLEWA</name>
<comment type="caution">
    <text evidence="1">The sequence shown here is derived from an EMBL/GenBank/DDBJ whole genome shotgun (WGS) entry which is preliminary data.</text>
</comment>
<dbReference type="EMBL" id="JANPWB010000011">
    <property type="protein sequence ID" value="KAJ1127158.1"/>
    <property type="molecule type" value="Genomic_DNA"/>
</dbReference>
<feature type="non-terminal residue" evidence="1">
    <location>
        <position position="66"/>
    </location>
</feature>
<dbReference type="AlphaFoldDB" id="A0AAV7PKR5"/>
<evidence type="ECO:0000313" key="2">
    <source>
        <dbReference type="Proteomes" id="UP001066276"/>
    </source>
</evidence>
<accession>A0AAV7PKR5</accession>
<proteinExistence type="predicted"/>
<gene>
    <name evidence="1" type="ORF">NDU88_005561</name>
</gene>
<organism evidence="1 2">
    <name type="scientific">Pleurodeles waltl</name>
    <name type="common">Iberian ribbed newt</name>
    <dbReference type="NCBI Taxonomy" id="8319"/>
    <lineage>
        <taxon>Eukaryota</taxon>
        <taxon>Metazoa</taxon>
        <taxon>Chordata</taxon>
        <taxon>Craniata</taxon>
        <taxon>Vertebrata</taxon>
        <taxon>Euteleostomi</taxon>
        <taxon>Amphibia</taxon>
        <taxon>Batrachia</taxon>
        <taxon>Caudata</taxon>
        <taxon>Salamandroidea</taxon>
        <taxon>Salamandridae</taxon>
        <taxon>Pleurodelinae</taxon>
        <taxon>Pleurodeles</taxon>
    </lineage>
</organism>
<protein>
    <submittedName>
        <fullName evidence="1">Uncharacterized protein</fullName>
    </submittedName>
</protein>
<reference evidence="1" key="1">
    <citation type="journal article" date="2022" name="bioRxiv">
        <title>Sequencing and chromosome-scale assembly of the giantPleurodeles waltlgenome.</title>
        <authorList>
            <person name="Brown T."/>
            <person name="Elewa A."/>
            <person name="Iarovenko S."/>
            <person name="Subramanian E."/>
            <person name="Araus A.J."/>
            <person name="Petzold A."/>
            <person name="Susuki M."/>
            <person name="Suzuki K.-i.T."/>
            <person name="Hayashi T."/>
            <person name="Toyoda A."/>
            <person name="Oliveira C."/>
            <person name="Osipova E."/>
            <person name="Leigh N.D."/>
            <person name="Simon A."/>
            <person name="Yun M.H."/>
        </authorList>
    </citation>
    <scope>NUCLEOTIDE SEQUENCE</scope>
    <source>
        <strain evidence="1">20211129_DDA</strain>
        <tissue evidence="1">Liver</tissue>
    </source>
</reference>
<dbReference type="Proteomes" id="UP001066276">
    <property type="component" value="Chromosome 7"/>
</dbReference>